<reference evidence="2 3" key="1">
    <citation type="submission" date="2017-09" db="EMBL/GenBank/DDBJ databases">
        <title>The diverse metabolic capabilities of V. boronicumulans make it an excellent choice for continued studies on novel biodegradation.</title>
        <authorList>
            <person name="Sun S."/>
        </authorList>
    </citation>
    <scope>NUCLEOTIDE SEQUENCE [LARGE SCALE GENOMIC DNA]</scope>
    <source>
        <strain evidence="2 3">J1</strain>
    </source>
</reference>
<dbReference type="AlphaFoldDB" id="A0A250DQU4"/>
<dbReference type="Pfam" id="PF12680">
    <property type="entry name" value="SnoaL_2"/>
    <property type="match status" value="1"/>
</dbReference>
<dbReference type="InterPro" id="IPR037401">
    <property type="entry name" value="SnoaL-like"/>
</dbReference>
<keyword evidence="2" id="KW-0413">Isomerase</keyword>
<dbReference type="PANTHER" id="PTHR41252">
    <property type="entry name" value="BLR2505 PROTEIN"/>
    <property type="match status" value="1"/>
</dbReference>
<feature type="domain" description="SnoaL-like" evidence="1">
    <location>
        <begin position="14"/>
        <end position="123"/>
    </location>
</feature>
<dbReference type="InterPro" id="IPR032710">
    <property type="entry name" value="NTF2-like_dom_sf"/>
</dbReference>
<protein>
    <submittedName>
        <fullName evidence="2">Ketosteroid isomerase</fullName>
    </submittedName>
</protein>
<gene>
    <name evidence="2" type="ORF">CKY39_26280</name>
</gene>
<evidence type="ECO:0000259" key="1">
    <source>
        <dbReference type="Pfam" id="PF12680"/>
    </source>
</evidence>
<dbReference type="EMBL" id="CP023284">
    <property type="protein sequence ID" value="ATA56349.1"/>
    <property type="molecule type" value="Genomic_DNA"/>
</dbReference>
<accession>A0A250DQU4</accession>
<dbReference type="PANTHER" id="PTHR41252:SF1">
    <property type="entry name" value="BLR2505 PROTEIN"/>
    <property type="match status" value="1"/>
</dbReference>
<dbReference type="GO" id="GO:0016853">
    <property type="term" value="F:isomerase activity"/>
    <property type="evidence" value="ECO:0007669"/>
    <property type="project" value="UniProtKB-KW"/>
</dbReference>
<proteinExistence type="predicted"/>
<dbReference type="Gene3D" id="3.10.450.50">
    <property type="match status" value="1"/>
</dbReference>
<sequence length="155" mass="17286">MTPEQNKRAVVDAWKAFASRDPQRVRAAFTDDAEWLAPKDNATGVALGFTDHMIGSDTIVRFLVEAFPKLFVADVSVDFTHLLCEGDTVVLEMRLQATLANGRHYDNDYCFILELREGRIARMREYMDTQKGRRSVIGDLPADLRAAGPSIAVPA</sequence>
<evidence type="ECO:0000313" key="3">
    <source>
        <dbReference type="Proteomes" id="UP000217154"/>
    </source>
</evidence>
<name>A0A250DQU4_9BURK</name>
<dbReference type="SUPFAM" id="SSF54427">
    <property type="entry name" value="NTF2-like"/>
    <property type="match status" value="1"/>
</dbReference>
<dbReference type="RefSeq" id="WP_095746527.1">
    <property type="nucleotide sequence ID" value="NZ_CP023284.1"/>
</dbReference>
<dbReference type="Proteomes" id="UP000217154">
    <property type="component" value="Chromosome"/>
</dbReference>
<evidence type="ECO:0000313" key="2">
    <source>
        <dbReference type="EMBL" id="ATA56349.1"/>
    </source>
</evidence>
<organism evidence="2 3">
    <name type="scientific">Variovorax boronicumulans</name>
    <dbReference type="NCBI Taxonomy" id="436515"/>
    <lineage>
        <taxon>Bacteria</taxon>
        <taxon>Pseudomonadati</taxon>
        <taxon>Pseudomonadota</taxon>
        <taxon>Betaproteobacteria</taxon>
        <taxon>Burkholderiales</taxon>
        <taxon>Comamonadaceae</taxon>
        <taxon>Variovorax</taxon>
    </lineage>
</organism>
<dbReference type="KEGG" id="vbo:CKY39_26280"/>